<evidence type="ECO:0000256" key="1">
    <source>
        <dbReference type="SAM" id="MobiDB-lite"/>
    </source>
</evidence>
<keyword evidence="3" id="KW-1185">Reference proteome</keyword>
<evidence type="ECO:0000313" key="2">
    <source>
        <dbReference type="EMBL" id="THG93873.1"/>
    </source>
</evidence>
<organism evidence="2 3">
    <name type="scientific">Hermanssonia centrifuga</name>
    <dbReference type="NCBI Taxonomy" id="98765"/>
    <lineage>
        <taxon>Eukaryota</taxon>
        <taxon>Fungi</taxon>
        <taxon>Dikarya</taxon>
        <taxon>Basidiomycota</taxon>
        <taxon>Agaricomycotina</taxon>
        <taxon>Agaricomycetes</taxon>
        <taxon>Polyporales</taxon>
        <taxon>Meruliaceae</taxon>
        <taxon>Hermanssonia</taxon>
    </lineage>
</organism>
<feature type="compositionally biased region" description="Acidic residues" evidence="1">
    <location>
        <begin position="122"/>
        <end position="149"/>
    </location>
</feature>
<evidence type="ECO:0000313" key="3">
    <source>
        <dbReference type="Proteomes" id="UP000309038"/>
    </source>
</evidence>
<accession>A0A4S4K7P5</accession>
<dbReference type="AlphaFoldDB" id="A0A4S4K7P5"/>
<dbReference type="EMBL" id="SGPJ01000551">
    <property type="protein sequence ID" value="THG93873.1"/>
    <property type="molecule type" value="Genomic_DNA"/>
</dbReference>
<feature type="compositionally biased region" description="Basic and acidic residues" evidence="1">
    <location>
        <begin position="206"/>
        <end position="220"/>
    </location>
</feature>
<gene>
    <name evidence="2" type="ORF">EW026_g7476</name>
</gene>
<feature type="compositionally biased region" description="Basic and acidic residues" evidence="1">
    <location>
        <begin position="110"/>
        <end position="121"/>
    </location>
</feature>
<reference evidence="2 3" key="1">
    <citation type="submission" date="2019-02" db="EMBL/GenBank/DDBJ databases">
        <title>Genome sequencing of the rare red list fungi Phlebia centrifuga.</title>
        <authorList>
            <person name="Buettner E."/>
            <person name="Kellner H."/>
        </authorList>
    </citation>
    <scope>NUCLEOTIDE SEQUENCE [LARGE SCALE GENOMIC DNA]</scope>
    <source>
        <strain evidence="2 3">DSM 108282</strain>
    </source>
</reference>
<name>A0A4S4K7P5_9APHY</name>
<feature type="region of interest" description="Disordered" evidence="1">
    <location>
        <begin position="200"/>
        <end position="220"/>
    </location>
</feature>
<dbReference type="Proteomes" id="UP000309038">
    <property type="component" value="Unassembled WGS sequence"/>
</dbReference>
<protein>
    <submittedName>
        <fullName evidence="2">Uncharacterized protein</fullName>
    </submittedName>
</protein>
<feature type="region of interest" description="Disordered" evidence="1">
    <location>
        <begin position="110"/>
        <end position="161"/>
    </location>
</feature>
<comment type="caution">
    <text evidence="2">The sequence shown here is derived from an EMBL/GenBank/DDBJ whole genome shotgun (WGS) entry which is preliminary data.</text>
</comment>
<sequence length="220" mass="24695">MRKYGTAHLQNFRQCLYQSQGPEADAVPAYIYLPDHTIAILLNHFALLRSANDLDVHIVDRTFLKPHRDKLWGELCHLQKYFDVLRKIQKESRRKKSAARAEVKRAVIKKREASSKAGAEHEGDEASILDVSSEDDSEHSDLSSEDENNGDGNSAANASAAKASSRSVLNCSHNILSSQFTLNNNTPLTKLSIRIPALNDRKRKRTIEDETGQDKENCQP</sequence>
<proteinExistence type="predicted"/>